<comment type="caution">
    <text evidence="1">The sequence shown here is derived from an EMBL/GenBank/DDBJ whole genome shotgun (WGS) entry which is preliminary data.</text>
</comment>
<dbReference type="AlphaFoldDB" id="A0A699Z551"/>
<reference evidence="1 2" key="1">
    <citation type="submission" date="2020-02" db="EMBL/GenBank/DDBJ databases">
        <title>Draft genome sequence of Haematococcus lacustris strain NIES-144.</title>
        <authorList>
            <person name="Morimoto D."/>
            <person name="Nakagawa S."/>
            <person name="Yoshida T."/>
            <person name="Sawayama S."/>
        </authorList>
    </citation>
    <scope>NUCLEOTIDE SEQUENCE [LARGE SCALE GENOMIC DNA]</scope>
    <source>
        <strain evidence="1 2">NIES-144</strain>
    </source>
</reference>
<proteinExistence type="predicted"/>
<organism evidence="1 2">
    <name type="scientific">Haematococcus lacustris</name>
    <name type="common">Green alga</name>
    <name type="synonym">Haematococcus pluvialis</name>
    <dbReference type="NCBI Taxonomy" id="44745"/>
    <lineage>
        <taxon>Eukaryota</taxon>
        <taxon>Viridiplantae</taxon>
        <taxon>Chlorophyta</taxon>
        <taxon>core chlorophytes</taxon>
        <taxon>Chlorophyceae</taxon>
        <taxon>CS clade</taxon>
        <taxon>Chlamydomonadales</taxon>
        <taxon>Haematococcaceae</taxon>
        <taxon>Haematococcus</taxon>
    </lineage>
</organism>
<dbReference type="Proteomes" id="UP000485058">
    <property type="component" value="Unassembled WGS sequence"/>
</dbReference>
<evidence type="ECO:0000313" key="2">
    <source>
        <dbReference type="Proteomes" id="UP000485058"/>
    </source>
</evidence>
<gene>
    <name evidence="1" type="ORF">HaLaN_05894</name>
</gene>
<name>A0A699Z551_HAELA</name>
<protein>
    <submittedName>
        <fullName evidence="1">Uncharacterized protein</fullName>
    </submittedName>
</protein>
<keyword evidence="2" id="KW-1185">Reference proteome</keyword>
<evidence type="ECO:0000313" key="1">
    <source>
        <dbReference type="EMBL" id="GFH10562.1"/>
    </source>
</evidence>
<accession>A0A699Z551</accession>
<dbReference type="EMBL" id="BLLF01000326">
    <property type="protein sequence ID" value="GFH10562.1"/>
    <property type="molecule type" value="Genomic_DNA"/>
</dbReference>
<sequence length="108" mass="11334">MMEGGRVQVAEARRQAGFEVRCCRVSPSFLARVYTQPSPSPQPLPEAQGDAAAAGFASLHTAATFSPHVASGLFSCPPVQPDTAWQPGSKSNSVQSVDEFGALVDNQS</sequence>